<evidence type="ECO:0000256" key="1">
    <source>
        <dbReference type="SAM" id="MobiDB-lite"/>
    </source>
</evidence>
<comment type="caution">
    <text evidence="3">The sequence shown here is derived from an EMBL/GenBank/DDBJ whole genome shotgun (WGS) entry which is preliminary data.</text>
</comment>
<accession>A0A086XVX1</accession>
<dbReference type="InterPro" id="IPR050570">
    <property type="entry name" value="Cell_wall_metabolism_enzyme"/>
</dbReference>
<feature type="compositionally biased region" description="Polar residues" evidence="1">
    <location>
        <begin position="218"/>
        <end position="228"/>
    </location>
</feature>
<evidence type="ECO:0000259" key="2">
    <source>
        <dbReference type="PROSITE" id="PS51782"/>
    </source>
</evidence>
<dbReference type="CDD" id="cd00118">
    <property type="entry name" value="LysM"/>
    <property type="match status" value="2"/>
</dbReference>
<keyword evidence="4" id="KW-1185">Reference proteome</keyword>
<organism evidence="3 4">
    <name type="scientific">Paenirhodobacter enshiensis</name>
    <dbReference type="NCBI Taxonomy" id="1105367"/>
    <lineage>
        <taxon>Bacteria</taxon>
        <taxon>Pseudomonadati</taxon>
        <taxon>Pseudomonadota</taxon>
        <taxon>Alphaproteobacteria</taxon>
        <taxon>Rhodobacterales</taxon>
        <taxon>Rhodobacter group</taxon>
        <taxon>Paenirhodobacter</taxon>
    </lineage>
</organism>
<protein>
    <submittedName>
        <fullName evidence="3">Peptidase M23B</fullName>
    </submittedName>
</protein>
<dbReference type="Proteomes" id="UP000028824">
    <property type="component" value="Unassembled WGS sequence"/>
</dbReference>
<dbReference type="PROSITE" id="PS51257">
    <property type="entry name" value="PROKAR_LIPOPROTEIN"/>
    <property type="match status" value="1"/>
</dbReference>
<dbReference type="InterPro" id="IPR036779">
    <property type="entry name" value="LysM_dom_sf"/>
</dbReference>
<name>A0A086XVX1_9RHOB</name>
<dbReference type="InterPro" id="IPR016047">
    <property type="entry name" value="M23ase_b-sheet_dom"/>
</dbReference>
<dbReference type="AlphaFoldDB" id="A0A086XVX1"/>
<reference evidence="3 4" key="1">
    <citation type="submission" date="2014-03" db="EMBL/GenBank/DDBJ databases">
        <title>Genome of Paenirhodobacter enshiensis DW2-9.</title>
        <authorList>
            <person name="Wang D."/>
            <person name="Wang G."/>
        </authorList>
    </citation>
    <scope>NUCLEOTIDE SEQUENCE [LARGE SCALE GENOMIC DNA]</scope>
    <source>
        <strain evidence="3 4">DW2-9</strain>
    </source>
</reference>
<dbReference type="InterPro" id="IPR018392">
    <property type="entry name" value="LysM"/>
</dbReference>
<dbReference type="eggNOG" id="COG4942">
    <property type="taxonomic scope" value="Bacteria"/>
</dbReference>
<dbReference type="EMBL" id="JFZB01000016">
    <property type="protein sequence ID" value="KFI26171.1"/>
    <property type="molecule type" value="Genomic_DNA"/>
</dbReference>
<dbReference type="CDD" id="cd12797">
    <property type="entry name" value="M23_peptidase"/>
    <property type="match status" value="1"/>
</dbReference>
<dbReference type="Gene3D" id="2.70.70.10">
    <property type="entry name" value="Glucose Permease (Domain IIA)"/>
    <property type="match status" value="1"/>
</dbReference>
<sequence>MSRPAGLIVAGAAVLALSACGDPDLRRYGKLGFDTSSAASEATLSRPTPDDRGIISYPNYQVAVARRGDSVASIANRIGMDPATLAKFNALDTGTTLNKGEVLALPQRVAEPVAPAGAATAPAAGVDIASLASSAIERAPTAPAPAAPASSPAPQARTAAIQPAAAEPLRHRVSRGETAFTIARAYNVSPKALAEWNGLSSDMSVREGQYLLIPPSAGKNTGALSTVTAPGEGSPTPLPPSASQPLPADDTPAASTPVDTSSAPDLGSSRSASAQSQLMMPVQGKIVHPYVKKKNDGIDISAPAGTSVKAAEGGTVAAITKDTEGVPIMVLRHPDGLLTVYANVDAIAVAKGDSVKRGQSIAKTRPGSDSYLHFEVRKGFDSVDPVPYLQ</sequence>
<dbReference type="InterPro" id="IPR011055">
    <property type="entry name" value="Dup_hybrid_motif"/>
</dbReference>
<dbReference type="SUPFAM" id="SSF51261">
    <property type="entry name" value="Duplicated hybrid motif"/>
    <property type="match status" value="1"/>
</dbReference>
<dbReference type="SMART" id="SM00257">
    <property type="entry name" value="LysM"/>
    <property type="match status" value="2"/>
</dbReference>
<dbReference type="Pfam" id="PF01551">
    <property type="entry name" value="Peptidase_M23"/>
    <property type="match status" value="1"/>
</dbReference>
<dbReference type="PROSITE" id="PS51782">
    <property type="entry name" value="LYSM"/>
    <property type="match status" value="1"/>
</dbReference>
<dbReference type="eggNOG" id="COG1388">
    <property type="taxonomic scope" value="Bacteria"/>
</dbReference>
<evidence type="ECO:0000313" key="3">
    <source>
        <dbReference type="EMBL" id="KFI26171.1"/>
    </source>
</evidence>
<dbReference type="PANTHER" id="PTHR21666:SF270">
    <property type="entry name" value="MUREIN HYDROLASE ACTIVATOR ENVC"/>
    <property type="match status" value="1"/>
</dbReference>
<dbReference type="STRING" id="1105367.CG50_02380"/>
<feature type="region of interest" description="Disordered" evidence="1">
    <location>
        <begin position="139"/>
        <end position="172"/>
    </location>
</feature>
<feature type="compositionally biased region" description="Low complexity" evidence="1">
    <location>
        <begin position="147"/>
        <end position="167"/>
    </location>
</feature>
<feature type="domain" description="LysM" evidence="2">
    <location>
        <begin position="169"/>
        <end position="213"/>
    </location>
</feature>
<dbReference type="Pfam" id="PF01476">
    <property type="entry name" value="LysM"/>
    <property type="match status" value="2"/>
</dbReference>
<dbReference type="PANTHER" id="PTHR21666">
    <property type="entry name" value="PEPTIDASE-RELATED"/>
    <property type="match status" value="1"/>
</dbReference>
<feature type="region of interest" description="Disordered" evidence="1">
    <location>
        <begin position="215"/>
        <end position="279"/>
    </location>
</feature>
<evidence type="ECO:0000313" key="4">
    <source>
        <dbReference type="Proteomes" id="UP000028824"/>
    </source>
</evidence>
<dbReference type="Gene3D" id="3.10.350.10">
    <property type="entry name" value="LysM domain"/>
    <property type="match status" value="2"/>
</dbReference>
<feature type="compositionally biased region" description="Polar residues" evidence="1">
    <location>
        <begin position="253"/>
        <end position="278"/>
    </location>
</feature>
<gene>
    <name evidence="3" type="ORF">CG50_02380</name>
</gene>
<dbReference type="SUPFAM" id="SSF54106">
    <property type="entry name" value="LysM domain"/>
    <property type="match status" value="2"/>
</dbReference>
<proteinExistence type="predicted"/>
<dbReference type="GO" id="GO:0004222">
    <property type="term" value="F:metalloendopeptidase activity"/>
    <property type="evidence" value="ECO:0007669"/>
    <property type="project" value="TreeGrafter"/>
</dbReference>